<protein>
    <submittedName>
        <fullName evidence="1">Uncharacterized protein</fullName>
    </submittedName>
</protein>
<gene>
    <name evidence="1" type="ORF">E3J33_03590</name>
</gene>
<dbReference type="Proteomes" id="UP000316925">
    <property type="component" value="Unassembled WGS sequence"/>
</dbReference>
<proteinExistence type="predicted"/>
<dbReference type="EMBL" id="SOIJ01000205">
    <property type="protein sequence ID" value="TET92507.1"/>
    <property type="molecule type" value="Genomic_DNA"/>
</dbReference>
<comment type="caution">
    <text evidence="1">The sequence shown here is derived from an EMBL/GenBank/DDBJ whole genome shotgun (WGS) entry which is preliminary data.</text>
</comment>
<sequence>MNLRLDDLGSKVGKIHKIYHELINEKGEKGLKRIKKLNGKSYRIVKRHVEKGAELQATEDMNLVRESMDWIRCLTANLQSEKALSKVSQFYVEAMQKRDEFVAKRINETLKENESGIIFIRENNSIEFPSDIEIFRVHPPVLDDIRRYLRDFYSKS</sequence>
<evidence type="ECO:0000313" key="1">
    <source>
        <dbReference type="EMBL" id="TET92507.1"/>
    </source>
</evidence>
<organism evidence="1 2">
    <name type="scientific">Aerophobetes bacterium</name>
    <dbReference type="NCBI Taxonomy" id="2030807"/>
    <lineage>
        <taxon>Bacteria</taxon>
        <taxon>Candidatus Aerophobota</taxon>
    </lineage>
</organism>
<name>A0A523YLP9_UNCAE</name>
<evidence type="ECO:0000313" key="2">
    <source>
        <dbReference type="Proteomes" id="UP000316925"/>
    </source>
</evidence>
<reference evidence="1 2" key="1">
    <citation type="submission" date="2019-03" db="EMBL/GenBank/DDBJ databases">
        <title>Metabolic potential of uncultured bacteria and archaea associated with petroleum seepage in deep-sea sediments.</title>
        <authorList>
            <person name="Dong X."/>
            <person name="Hubert C."/>
        </authorList>
    </citation>
    <scope>NUCLEOTIDE SEQUENCE [LARGE SCALE GENOMIC DNA]</scope>
    <source>
        <strain evidence="1">E29_bin28</strain>
    </source>
</reference>
<dbReference type="AlphaFoldDB" id="A0A523YLP9"/>
<accession>A0A523YLP9</accession>